<feature type="compositionally biased region" description="Polar residues" evidence="1">
    <location>
        <begin position="10"/>
        <end position="20"/>
    </location>
</feature>
<feature type="region of interest" description="Disordered" evidence="1">
    <location>
        <begin position="1"/>
        <end position="31"/>
    </location>
</feature>
<dbReference type="Proteomes" id="UP000005237">
    <property type="component" value="Unassembled WGS sequence"/>
</dbReference>
<feature type="compositionally biased region" description="Basic and acidic residues" evidence="1">
    <location>
        <begin position="99"/>
        <end position="137"/>
    </location>
</feature>
<organism evidence="2 3">
    <name type="scientific">Caenorhabditis japonica</name>
    <dbReference type="NCBI Taxonomy" id="281687"/>
    <lineage>
        <taxon>Eukaryota</taxon>
        <taxon>Metazoa</taxon>
        <taxon>Ecdysozoa</taxon>
        <taxon>Nematoda</taxon>
        <taxon>Chromadorea</taxon>
        <taxon>Rhabditida</taxon>
        <taxon>Rhabditina</taxon>
        <taxon>Rhabditomorpha</taxon>
        <taxon>Rhabditoidea</taxon>
        <taxon>Rhabditidae</taxon>
        <taxon>Peloderinae</taxon>
        <taxon>Caenorhabditis</taxon>
    </lineage>
</organism>
<evidence type="ECO:0000313" key="2">
    <source>
        <dbReference type="EnsemblMetazoa" id="CJA40059.1"/>
    </source>
</evidence>
<dbReference type="EnsemblMetazoa" id="CJA40059.1">
    <property type="protein sequence ID" value="CJA40059.1"/>
    <property type="gene ID" value="WBGene00215907"/>
</dbReference>
<protein>
    <submittedName>
        <fullName evidence="2">Uncharacterized protein</fullName>
    </submittedName>
</protein>
<proteinExistence type="predicted"/>
<reference evidence="2" key="2">
    <citation type="submission" date="2022-06" db="UniProtKB">
        <authorList>
            <consortium name="EnsemblMetazoa"/>
        </authorList>
    </citation>
    <scope>IDENTIFICATION</scope>
    <source>
        <strain evidence="2">DF5081</strain>
    </source>
</reference>
<reference evidence="3" key="1">
    <citation type="submission" date="2010-08" db="EMBL/GenBank/DDBJ databases">
        <authorList>
            <consortium name="Caenorhabditis japonica Sequencing Consortium"/>
            <person name="Wilson R.K."/>
        </authorList>
    </citation>
    <scope>NUCLEOTIDE SEQUENCE [LARGE SCALE GENOMIC DNA]</scope>
    <source>
        <strain evidence="3">DF5081</strain>
    </source>
</reference>
<dbReference type="AlphaFoldDB" id="A0A8R1IQS7"/>
<evidence type="ECO:0000256" key="1">
    <source>
        <dbReference type="SAM" id="MobiDB-lite"/>
    </source>
</evidence>
<feature type="compositionally biased region" description="Polar residues" evidence="1">
    <location>
        <begin position="69"/>
        <end position="81"/>
    </location>
</feature>
<name>A0A8R1IQS7_CAEJA</name>
<sequence>MSDAAEEINLQKQTSFQSTDSFDEPKGVPISMEPVFSTAAGVRIDVKQESIDRSAKLLNDQKDLKSSISFSLKNKPNSTAFVSPFRRDGPSTSSATKRSASEEADAKNEEPAKKLRRSEEKDKEKEKEEKRRERKGE</sequence>
<accession>A0A8R1IQS7</accession>
<feature type="region of interest" description="Disordered" evidence="1">
    <location>
        <begin position="69"/>
        <end position="137"/>
    </location>
</feature>
<keyword evidence="3" id="KW-1185">Reference proteome</keyword>
<evidence type="ECO:0000313" key="3">
    <source>
        <dbReference type="Proteomes" id="UP000005237"/>
    </source>
</evidence>